<feature type="transmembrane region" description="Helical" evidence="1">
    <location>
        <begin position="31"/>
        <end position="48"/>
    </location>
</feature>
<feature type="transmembrane region" description="Helical" evidence="1">
    <location>
        <begin position="179"/>
        <end position="202"/>
    </location>
</feature>
<feature type="transmembrane region" description="Helical" evidence="1">
    <location>
        <begin position="143"/>
        <end position="167"/>
    </location>
</feature>
<dbReference type="InterPro" id="IPR025517">
    <property type="entry name" value="DUF4405"/>
</dbReference>
<dbReference type="RefSeq" id="WP_083545955.1">
    <property type="nucleotide sequence ID" value="NZ_FRAW01000054.1"/>
</dbReference>
<feature type="transmembrane region" description="Helical" evidence="1">
    <location>
        <begin position="69"/>
        <end position="91"/>
    </location>
</feature>
<dbReference type="Pfam" id="PF14358">
    <property type="entry name" value="DUF4405"/>
    <property type="match status" value="1"/>
</dbReference>
<keyword evidence="1" id="KW-1133">Transmembrane helix</keyword>
<keyword evidence="4" id="KW-1185">Reference proteome</keyword>
<dbReference type="Proteomes" id="UP000184275">
    <property type="component" value="Unassembled WGS sequence"/>
</dbReference>
<evidence type="ECO:0000313" key="3">
    <source>
        <dbReference type="EMBL" id="SHL26183.1"/>
    </source>
</evidence>
<sequence length="208" mass="23851">MGIKKKIKIFIDVLMFADFLFLMSHEFTRDLYAHGCLGIALFFLFLVHHFLNPGFFRSLLKGHFNRQRILLCTTDLLLLLLMLLMAFSSVMMSGSIFEFSSIQMTSWSRPLHTFSCSWGFLVMGFHLGIHLKRFLDKLPAIPYISLVIFSMGLGLFCAIHSEFYVYLFQMNMWKRSATNLFQCVGELLGMTAGMIGVASLFGKRKKAP</sequence>
<feature type="domain" description="Flavinylation-associated cytochrome" evidence="2">
    <location>
        <begin position="74"/>
        <end position="130"/>
    </location>
</feature>
<protein>
    <recommendedName>
        <fullName evidence="2">Flavinylation-associated cytochrome domain-containing protein</fullName>
    </recommendedName>
</protein>
<evidence type="ECO:0000259" key="2">
    <source>
        <dbReference type="Pfam" id="PF14358"/>
    </source>
</evidence>
<keyword evidence="1" id="KW-0812">Transmembrane</keyword>
<dbReference type="AlphaFoldDB" id="A0A1M6Z6V9"/>
<reference evidence="4" key="1">
    <citation type="submission" date="2016-11" db="EMBL/GenBank/DDBJ databases">
        <authorList>
            <person name="Varghese N."/>
            <person name="Submissions S."/>
        </authorList>
    </citation>
    <scope>NUCLEOTIDE SEQUENCE [LARGE SCALE GENOMIC DNA]</scope>
    <source>
        <strain evidence="4">UWOS</strain>
    </source>
</reference>
<feature type="transmembrane region" description="Helical" evidence="1">
    <location>
        <begin position="111"/>
        <end position="131"/>
    </location>
</feature>
<feature type="transmembrane region" description="Helical" evidence="1">
    <location>
        <begin position="7"/>
        <end position="25"/>
    </location>
</feature>
<dbReference type="EMBL" id="FRAW01000054">
    <property type="protein sequence ID" value="SHL26183.1"/>
    <property type="molecule type" value="Genomic_DNA"/>
</dbReference>
<keyword evidence="1" id="KW-0472">Membrane</keyword>
<proteinExistence type="predicted"/>
<organism evidence="3 4">
    <name type="scientific">Fibrobacter intestinalis</name>
    <dbReference type="NCBI Taxonomy" id="28122"/>
    <lineage>
        <taxon>Bacteria</taxon>
        <taxon>Pseudomonadati</taxon>
        <taxon>Fibrobacterota</taxon>
        <taxon>Fibrobacteria</taxon>
        <taxon>Fibrobacterales</taxon>
        <taxon>Fibrobacteraceae</taxon>
        <taxon>Fibrobacter</taxon>
    </lineage>
</organism>
<evidence type="ECO:0000256" key="1">
    <source>
        <dbReference type="SAM" id="Phobius"/>
    </source>
</evidence>
<accession>A0A1M6Z6V9</accession>
<gene>
    <name evidence="3" type="ORF">SAMN05720469_1542</name>
</gene>
<name>A0A1M6Z6V9_9BACT</name>
<evidence type="ECO:0000313" key="4">
    <source>
        <dbReference type="Proteomes" id="UP000184275"/>
    </source>
</evidence>